<name>A0A6N9YU30_9ACTN</name>
<keyword evidence="5" id="KW-1185">Reference proteome</keyword>
<comment type="caution">
    <text evidence="4">The sequence shown here is derived from an EMBL/GenBank/DDBJ whole genome shotgun (WGS) entry which is preliminary data.</text>
</comment>
<sequence>MRSLRRMALAVLAAVLLPVAVAGTAEADSYRFWGYYQWADGEWAFAPTGPADTTPEDGAIEGWRFAVGGESATRFPRTGDVFEEICGGAAAEDSEKRVAVVIDYGTPEDAPEGDEPPAPRGECAVVADDASGSDVLAAVAQARFGDGGLMCGIDGYPSSDCGGPVDGPAPTDDETAVELVLPSDGETSDDPTDDAEATDPANAADADDDGGSQLALGIAAAAVVLIGIAAVWRMRRSPGT</sequence>
<dbReference type="Proteomes" id="UP000469185">
    <property type="component" value="Unassembled WGS sequence"/>
</dbReference>
<evidence type="ECO:0000256" key="3">
    <source>
        <dbReference type="SAM" id="SignalP"/>
    </source>
</evidence>
<proteinExistence type="predicted"/>
<dbReference type="AlphaFoldDB" id="A0A6N9YU30"/>
<keyword evidence="2" id="KW-1133">Transmembrane helix</keyword>
<dbReference type="InterPro" id="IPR047703">
    <property type="entry name" value="SCO2322-like"/>
</dbReference>
<feature type="transmembrane region" description="Helical" evidence="2">
    <location>
        <begin position="214"/>
        <end position="232"/>
    </location>
</feature>
<keyword evidence="2" id="KW-0812">Transmembrane</keyword>
<dbReference type="NCBIfam" id="NF040672">
    <property type="entry name" value="SCO2322_fam"/>
    <property type="match status" value="1"/>
</dbReference>
<gene>
    <name evidence="4" type="ORF">G1H11_23740</name>
</gene>
<feature type="compositionally biased region" description="Acidic residues" evidence="1">
    <location>
        <begin position="186"/>
        <end position="197"/>
    </location>
</feature>
<keyword evidence="2" id="KW-0472">Membrane</keyword>
<keyword evidence="3" id="KW-0732">Signal</keyword>
<evidence type="ECO:0000313" key="5">
    <source>
        <dbReference type="Proteomes" id="UP000469185"/>
    </source>
</evidence>
<reference evidence="4 5" key="1">
    <citation type="submission" date="2020-02" db="EMBL/GenBank/DDBJ databases">
        <authorList>
            <person name="Li X.-J."/>
            <person name="Feng X.-M."/>
        </authorList>
    </citation>
    <scope>NUCLEOTIDE SEQUENCE [LARGE SCALE GENOMIC DNA]</scope>
    <source>
        <strain evidence="4 5">CGMCC 4.7225</strain>
    </source>
</reference>
<organism evidence="4 5">
    <name type="scientific">Phytoactinopolyspora alkaliphila</name>
    <dbReference type="NCBI Taxonomy" id="1783498"/>
    <lineage>
        <taxon>Bacteria</taxon>
        <taxon>Bacillati</taxon>
        <taxon>Actinomycetota</taxon>
        <taxon>Actinomycetes</taxon>
        <taxon>Jiangellales</taxon>
        <taxon>Jiangellaceae</taxon>
        <taxon>Phytoactinopolyspora</taxon>
    </lineage>
</organism>
<dbReference type="EMBL" id="JAAGOB010000018">
    <property type="protein sequence ID" value="NED98318.1"/>
    <property type="molecule type" value="Genomic_DNA"/>
</dbReference>
<evidence type="ECO:0000313" key="4">
    <source>
        <dbReference type="EMBL" id="NED98318.1"/>
    </source>
</evidence>
<protein>
    <submittedName>
        <fullName evidence="4">Uncharacterized protein</fullName>
    </submittedName>
</protein>
<feature type="region of interest" description="Disordered" evidence="1">
    <location>
        <begin position="182"/>
        <end position="208"/>
    </location>
</feature>
<feature type="chain" id="PRO_5027052834" evidence="3">
    <location>
        <begin position="28"/>
        <end position="240"/>
    </location>
</feature>
<dbReference type="RefSeq" id="WP_163821098.1">
    <property type="nucleotide sequence ID" value="NZ_JAAGOB010000018.1"/>
</dbReference>
<feature type="signal peptide" evidence="3">
    <location>
        <begin position="1"/>
        <end position="27"/>
    </location>
</feature>
<evidence type="ECO:0000256" key="2">
    <source>
        <dbReference type="SAM" id="Phobius"/>
    </source>
</evidence>
<evidence type="ECO:0000256" key="1">
    <source>
        <dbReference type="SAM" id="MobiDB-lite"/>
    </source>
</evidence>
<accession>A0A6N9YU30</accession>